<reference evidence="8 9" key="1">
    <citation type="submission" date="2018-04" db="EMBL/GenBank/DDBJ databases">
        <title>The genome of golden apple snail Pomacea canaliculata provides insight into stress tolerance and invasive adaptation.</title>
        <authorList>
            <person name="Liu C."/>
            <person name="Liu B."/>
            <person name="Ren Y."/>
            <person name="Zhang Y."/>
            <person name="Wang H."/>
            <person name="Li S."/>
            <person name="Jiang F."/>
            <person name="Yin L."/>
            <person name="Zhang G."/>
            <person name="Qian W."/>
            <person name="Fan W."/>
        </authorList>
    </citation>
    <scope>NUCLEOTIDE SEQUENCE [LARGE SCALE GENOMIC DNA]</scope>
    <source>
        <strain evidence="8">SZHN2017</strain>
        <tissue evidence="8">Muscle</tissue>
    </source>
</reference>
<dbReference type="Pfam" id="PF00089">
    <property type="entry name" value="Trypsin"/>
    <property type="match status" value="1"/>
</dbReference>
<dbReference type="InterPro" id="IPR043504">
    <property type="entry name" value="Peptidase_S1_PA_chymotrypsin"/>
</dbReference>
<keyword evidence="4 6" id="KW-0720">Serine protease</keyword>
<dbReference type="InterPro" id="IPR018114">
    <property type="entry name" value="TRYPSIN_HIS"/>
</dbReference>
<dbReference type="AlphaFoldDB" id="A0A2T7NI03"/>
<keyword evidence="1 6" id="KW-0645">Protease</keyword>
<protein>
    <recommendedName>
        <fullName evidence="7">Peptidase S1 domain-containing protein</fullName>
    </recommendedName>
</protein>
<evidence type="ECO:0000259" key="7">
    <source>
        <dbReference type="PROSITE" id="PS50240"/>
    </source>
</evidence>
<dbReference type="SUPFAM" id="SSF50494">
    <property type="entry name" value="Trypsin-like serine proteases"/>
    <property type="match status" value="1"/>
</dbReference>
<dbReference type="PROSITE" id="PS00134">
    <property type="entry name" value="TRYPSIN_HIS"/>
    <property type="match status" value="1"/>
</dbReference>
<dbReference type="GO" id="GO:0006508">
    <property type="term" value="P:proteolysis"/>
    <property type="evidence" value="ECO:0007669"/>
    <property type="project" value="UniProtKB-KW"/>
</dbReference>
<evidence type="ECO:0000256" key="5">
    <source>
        <dbReference type="ARBA" id="ARBA00023157"/>
    </source>
</evidence>
<evidence type="ECO:0000256" key="2">
    <source>
        <dbReference type="ARBA" id="ARBA00022729"/>
    </source>
</evidence>
<dbReference type="Gene3D" id="2.40.10.10">
    <property type="entry name" value="Trypsin-like serine proteases"/>
    <property type="match status" value="1"/>
</dbReference>
<dbReference type="GO" id="GO:0004252">
    <property type="term" value="F:serine-type endopeptidase activity"/>
    <property type="evidence" value="ECO:0007669"/>
    <property type="project" value="InterPro"/>
</dbReference>
<keyword evidence="3 6" id="KW-0378">Hydrolase</keyword>
<evidence type="ECO:0000256" key="3">
    <source>
        <dbReference type="ARBA" id="ARBA00022801"/>
    </source>
</evidence>
<dbReference type="PROSITE" id="PS50240">
    <property type="entry name" value="TRYPSIN_DOM"/>
    <property type="match status" value="1"/>
</dbReference>
<keyword evidence="9" id="KW-1185">Reference proteome</keyword>
<dbReference type="OrthoDB" id="6052809at2759"/>
<evidence type="ECO:0000256" key="4">
    <source>
        <dbReference type="ARBA" id="ARBA00022825"/>
    </source>
</evidence>
<dbReference type="InterPro" id="IPR033116">
    <property type="entry name" value="TRYPSIN_SER"/>
</dbReference>
<keyword evidence="2" id="KW-0732">Signal</keyword>
<evidence type="ECO:0000256" key="6">
    <source>
        <dbReference type="RuleBase" id="RU363034"/>
    </source>
</evidence>
<dbReference type="PRINTS" id="PR00722">
    <property type="entry name" value="CHYMOTRYPSIN"/>
</dbReference>
<dbReference type="Proteomes" id="UP000245119">
    <property type="component" value="Linkage Group LG12"/>
</dbReference>
<dbReference type="FunFam" id="2.40.10.10:FF:000120">
    <property type="entry name" value="Putative serine protease"/>
    <property type="match status" value="1"/>
</dbReference>
<name>A0A2T7NI03_POMCA</name>
<dbReference type="PANTHER" id="PTHR24253:SF103">
    <property type="entry name" value="TRANSMEMBRANE PROTEASE SERINE 7"/>
    <property type="match status" value="1"/>
</dbReference>
<dbReference type="PANTHER" id="PTHR24253">
    <property type="entry name" value="TRANSMEMBRANE PROTEASE SERINE"/>
    <property type="match status" value="1"/>
</dbReference>
<dbReference type="STRING" id="400727.A0A2T7NI03"/>
<organism evidence="8 9">
    <name type="scientific">Pomacea canaliculata</name>
    <name type="common">Golden apple snail</name>
    <dbReference type="NCBI Taxonomy" id="400727"/>
    <lineage>
        <taxon>Eukaryota</taxon>
        <taxon>Metazoa</taxon>
        <taxon>Spiralia</taxon>
        <taxon>Lophotrochozoa</taxon>
        <taxon>Mollusca</taxon>
        <taxon>Gastropoda</taxon>
        <taxon>Caenogastropoda</taxon>
        <taxon>Architaenioglossa</taxon>
        <taxon>Ampullarioidea</taxon>
        <taxon>Ampullariidae</taxon>
        <taxon>Pomacea</taxon>
    </lineage>
</organism>
<dbReference type="CDD" id="cd00190">
    <property type="entry name" value="Tryp_SPc"/>
    <property type="match status" value="1"/>
</dbReference>
<feature type="domain" description="Peptidase S1" evidence="7">
    <location>
        <begin position="12"/>
        <end position="253"/>
    </location>
</feature>
<sequence>MSNSEFFTFPRIVGGAPVGSCQAIPWQVRITIDRLELCGASIIDQTHLLTAAHCVPSGAHLEVVAGEYDLLHKERSEQSLEVSEVAVHPNYTTLPNGAIINDIAVLTLRNPLNFSNPCIAPVCLSPDYTVAAGGEKCTVSGWGTTKYDGMVSIQLQSVSIKTYQGSECASTFGFRSLMKYVPSPSTQLCAGDPVNGGEDACQGDSGGPLTCQTASGHYVQVGVVSYGKGCATAQYPGVYASVNAYYDWIQQHL</sequence>
<comment type="caution">
    <text evidence="8">The sequence shown here is derived from an EMBL/GenBank/DDBJ whole genome shotgun (WGS) entry which is preliminary data.</text>
</comment>
<dbReference type="PROSITE" id="PS00135">
    <property type="entry name" value="TRYPSIN_SER"/>
    <property type="match status" value="1"/>
</dbReference>
<dbReference type="InterPro" id="IPR009003">
    <property type="entry name" value="Peptidase_S1_PA"/>
</dbReference>
<accession>A0A2T7NI03</accession>
<dbReference type="EMBL" id="PZQS01000012">
    <property type="protein sequence ID" value="PVD20785.1"/>
    <property type="molecule type" value="Genomic_DNA"/>
</dbReference>
<evidence type="ECO:0000256" key="1">
    <source>
        <dbReference type="ARBA" id="ARBA00022670"/>
    </source>
</evidence>
<gene>
    <name evidence="8" type="ORF">C0Q70_18946</name>
</gene>
<keyword evidence="5" id="KW-1015">Disulfide bond</keyword>
<dbReference type="InterPro" id="IPR001314">
    <property type="entry name" value="Peptidase_S1A"/>
</dbReference>
<dbReference type="InterPro" id="IPR001254">
    <property type="entry name" value="Trypsin_dom"/>
</dbReference>
<evidence type="ECO:0000313" key="9">
    <source>
        <dbReference type="Proteomes" id="UP000245119"/>
    </source>
</evidence>
<evidence type="ECO:0000313" key="8">
    <source>
        <dbReference type="EMBL" id="PVD20785.1"/>
    </source>
</evidence>
<dbReference type="SMART" id="SM00020">
    <property type="entry name" value="Tryp_SPc"/>
    <property type="match status" value="1"/>
</dbReference>
<proteinExistence type="predicted"/>